<dbReference type="Gene3D" id="1.10.3210.30">
    <property type="match status" value="1"/>
</dbReference>
<dbReference type="SUPFAM" id="SSF52540">
    <property type="entry name" value="P-loop containing nucleoside triphosphate hydrolases"/>
    <property type="match status" value="1"/>
</dbReference>
<evidence type="ECO:0000256" key="9">
    <source>
        <dbReference type="SAM" id="MobiDB-lite"/>
    </source>
</evidence>
<organism evidence="11 12">
    <name type="scientific">Halomicrobium mukohataei</name>
    <dbReference type="NCBI Taxonomy" id="57705"/>
    <lineage>
        <taxon>Archaea</taxon>
        <taxon>Methanobacteriati</taxon>
        <taxon>Methanobacteriota</taxon>
        <taxon>Stenosarchaea group</taxon>
        <taxon>Halobacteria</taxon>
        <taxon>Halobacteriales</taxon>
        <taxon>Haloarculaceae</taxon>
        <taxon>Halomicrobium</taxon>
    </lineage>
</organism>
<dbReference type="GO" id="GO:0005524">
    <property type="term" value="F:ATP binding"/>
    <property type="evidence" value="ECO:0007669"/>
    <property type="project" value="UniProtKB-KW"/>
</dbReference>
<keyword evidence="11" id="KW-0540">Nuclease</keyword>
<keyword evidence="8" id="KW-0051">Antiviral defense</keyword>
<evidence type="ECO:0000259" key="10">
    <source>
        <dbReference type="PROSITE" id="PS51643"/>
    </source>
</evidence>
<dbReference type="Proteomes" id="UP000608662">
    <property type="component" value="Unassembled WGS sequence"/>
</dbReference>
<evidence type="ECO:0000313" key="12">
    <source>
        <dbReference type="Proteomes" id="UP000608662"/>
    </source>
</evidence>
<keyword evidence="7" id="KW-0067">ATP-binding</keyword>
<gene>
    <name evidence="11" type="ORF">GOC74_14585</name>
</gene>
<dbReference type="GO" id="GO:0051607">
    <property type="term" value="P:defense response to virus"/>
    <property type="evidence" value="ECO:0007669"/>
    <property type="project" value="UniProtKB-KW"/>
</dbReference>
<evidence type="ECO:0000256" key="1">
    <source>
        <dbReference type="ARBA" id="ARBA00006847"/>
    </source>
</evidence>
<accession>A0A847UHX5</accession>
<protein>
    <submittedName>
        <fullName evidence="11">CRISPR-associated endonuclease Cas3</fullName>
    </submittedName>
</protein>
<comment type="similarity">
    <text evidence="2">In the central section; belongs to the CRISPR-associated helicase Cas3 family.</text>
</comment>
<dbReference type="NCBIfam" id="TIGR01596">
    <property type="entry name" value="cas3_HD"/>
    <property type="match status" value="1"/>
</dbReference>
<evidence type="ECO:0000256" key="7">
    <source>
        <dbReference type="ARBA" id="ARBA00022840"/>
    </source>
</evidence>
<dbReference type="InterPro" id="IPR006483">
    <property type="entry name" value="CRISPR-assoc_Cas3_HD"/>
</dbReference>
<feature type="domain" description="HD Cas3-type" evidence="10">
    <location>
        <begin position="13"/>
        <end position="234"/>
    </location>
</feature>
<sequence length="876" mass="96982">MNSRAPISHPAEGSEEATLLRDHLDEVAERVCDMLPAHATTIAGESLAEMAAIVAQCHDFGKTTTDFQTYVRDDSIENGPTHSLFGAYLGYYVLDQLDYDSEDCLVGFVAIAKHHGRLADTGDYIKGVSWFENNEESNNKQQHDVIEQVQNVDDHWRTFAREFVADLTDGAGSWDEFTAEMDHFEGQSDDQSLFETVEEHVDDYNFETDRRRPSTAFYQQFLQLWSGLVLADKTSAAGIEDRHLDAGELEMEVLSEHIDDLGGDAEDGTQADSLDDLREEARREVLDRVEQFVDTEGAVATLTLPTGMGKTMTGLEAAFELRERLGGERIVYALPFTSVIDQVADDLMDVFASDGSDDRLTIHHHLAETLTVLDEERDDETDEDARLAEMVAESWRSNVTLTTFVQLFESLVGPVNSQSMKLPALYDAVIVLDEPQALPMKWWKLVRRLASILDKEYNATVVAMTATQPALFDDAFELVADEERYFEEFDRVEYAVHDSVLSFDNTDATLDYEGAAATILDETGTTESTLAICNTIDSAGALTDAIEEQTTVVDVGACLTAALDDDSDSGDGVGGAVDDDESNSDGVDVDALVERVTTQTGADERVLVHLSTRLRPRDRFALIEATQQLIDRDMSLVVVSTQLIEAGVDISFDRVYRDIAPIDSVVQAAGRCNRSFERDRGTVTLWWLGAPEGTTKTPAQAVYNSRGVSTISITSQTLDAIGAIEGAVPEQTMTREAIMHYYDVVADRDPGDPEYVDWVDEAEGTKLGRLSLIDKRESVDVIVCRTDDDRELVDAMVAALDEFDYDTFGDHRDEAKDITVSLPIYSQDSTEAETVTDLKEFDDTGLCFLRHPQSKTYFDAAKGLAVEGPSVDDRFL</sequence>
<keyword evidence="11" id="KW-0255">Endonuclease</keyword>
<dbReference type="PROSITE" id="PS51643">
    <property type="entry name" value="HD_CAS3"/>
    <property type="match status" value="1"/>
</dbReference>
<dbReference type="Pfam" id="PF04851">
    <property type="entry name" value="ResIII"/>
    <property type="match status" value="1"/>
</dbReference>
<dbReference type="EMBL" id="WOYG01000001">
    <property type="protein sequence ID" value="NLV11154.1"/>
    <property type="molecule type" value="Genomic_DNA"/>
</dbReference>
<evidence type="ECO:0000256" key="8">
    <source>
        <dbReference type="ARBA" id="ARBA00023118"/>
    </source>
</evidence>
<evidence type="ECO:0000256" key="2">
    <source>
        <dbReference type="ARBA" id="ARBA00009046"/>
    </source>
</evidence>
<feature type="region of interest" description="Disordered" evidence="9">
    <location>
        <begin position="566"/>
        <end position="587"/>
    </location>
</feature>
<dbReference type="InterPro" id="IPR038257">
    <property type="entry name" value="CRISPR-assoc_Cas3_HD_sf"/>
</dbReference>
<comment type="caution">
    <text evidence="11">The sequence shown here is derived from an EMBL/GenBank/DDBJ whole genome shotgun (WGS) entry which is preliminary data.</text>
</comment>
<name>A0A847UHX5_9EURY</name>
<evidence type="ECO:0000313" key="11">
    <source>
        <dbReference type="EMBL" id="NLV11154.1"/>
    </source>
</evidence>
<dbReference type="CDD" id="cd09641">
    <property type="entry name" value="Cas3''_I"/>
    <property type="match status" value="1"/>
</dbReference>
<dbReference type="GO" id="GO:0046872">
    <property type="term" value="F:metal ion binding"/>
    <property type="evidence" value="ECO:0007669"/>
    <property type="project" value="UniProtKB-KW"/>
</dbReference>
<evidence type="ECO:0000256" key="6">
    <source>
        <dbReference type="ARBA" id="ARBA00022806"/>
    </source>
</evidence>
<keyword evidence="4" id="KW-0547">Nucleotide-binding</keyword>
<comment type="similarity">
    <text evidence="1">In the N-terminal section; belongs to the CRISPR-associated nuclease Cas3-HD family.</text>
</comment>
<evidence type="ECO:0000256" key="5">
    <source>
        <dbReference type="ARBA" id="ARBA00022801"/>
    </source>
</evidence>
<dbReference type="InterPro" id="IPR006935">
    <property type="entry name" value="Helicase/UvrB_N"/>
</dbReference>
<dbReference type="Pfam" id="PF22590">
    <property type="entry name" value="Cas3-like_C_2"/>
    <property type="match status" value="1"/>
</dbReference>
<dbReference type="GO" id="GO:0016787">
    <property type="term" value="F:hydrolase activity"/>
    <property type="evidence" value="ECO:0007669"/>
    <property type="project" value="UniProtKB-KW"/>
</dbReference>
<dbReference type="Gene3D" id="3.40.50.300">
    <property type="entry name" value="P-loop containing nucleotide triphosphate hydrolases"/>
    <property type="match status" value="1"/>
</dbReference>
<dbReference type="InterPro" id="IPR027417">
    <property type="entry name" value="P-loop_NTPase"/>
</dbReference>
<proteinExistence type="inferred from homology"/>
<dbReference type="Pfam" id="PF18019">
    <property type="entry name" value="Cas3_HD"/>
    <property type="match status" value="1"/>
</dbReference>
<keyword evidence="6" id="KW-0347">Helicase</keyword>
<dbReference type="OrthoDB" id="43851at2157"/>
<dbReference type="GO" id="GO:0004519">
    <property type="term" value="F:endonuclease activity"/>
    <property type="evidence" value="ECO:0007669"/>
    <property type="project" value="UniProtKB-KW"/>
</dbReference>
<evidence type="ECO:0000256" key="3">
    <source>
        <dbReference type="ARBA" id="ARBA00022723"/>
    </source>
</evidence>
<dbReference type="RefSeq" id="WP_170094866.1">
    <property type="nucleotide sequence ID" value="NZ_WOYG01000001.1"/>
</dbReference>
<dbReference type="GO" id="GO:0004386">
    <property type="term" value="F:helicase activity"/>
    <property type="evidence" value="ECO:0007669"/>
    <property type="project" value="UniProtKB-KW"/>
</dbReference>
<dbReference type="InterPro" id="IPR054712">
    <property type="entry name" value="Cas3-like_dom"/>
</dbReference>
<dbReference type="CDD" id="cd17930">
    <property type="entry name" value="DEXHc_cas3"/>
    <property type="match status" value="1"/>
</dbReference>
<keyword evidence="3" id="KW-0479">Metal-binding</keyword>
<dbReference type="GO" id="GO:0003677">
    <property type="term" value="F:DNA binding"/>
    <property type="evidence" value="ECO:0007669"/>
    <property type="project" value="InterPro"/>
</dbReference>
<dbReference type="AlphaFoldDB" id="A0A847UHX5"/>
<evidence type="ECO:0000256" key="4">
    <source>
        <dbReference type="ARBA" id="ARBA00022741"/>
    </source>
</evidence>
<keyword evidence="5" id="KW-0378">Hydrolase</keyword>
<reference evidence="11" key="1">
    <citation type="submission" date="2019-12" db="EMBL/GenBank/DDBJ databases">
        <title>Whole-genome sequence of Halomicrobium mukohataei pws1.</title>
        <authorList>
            <person name="Verma D.K."/>
            <person name="Gopal K."/>
            <person name="Prasad E.S."/>
        </authorList>
    </citation>
    <scope>NUCLEOTIDE SEQUENCE</scope>
    <source>
        <strain evidence="11">Pws1</strain>
    </source>
</reference>